<dbReference type="EMBL" id="FOQA01000006">
    <property type="protein sequence ID" value="SFI10701.1"/>
    <property type="molecule type" value="Genomic_DNA"/>
</dbReference>
<keyword evidence="3" id="KW-1185">Reference proteome</keyword>
<evidence type="ECO:0000259" key="1">
    <source>
        <dbReference type="PROSITE" id="PS51186"/>
    </source>
</evidence>
<feature type="domain" description="N-acetyltransferase" evidence="1">
    <location>
        <begin position="2"/>
        <end position="169"/>
    </location>
</feature>
<dbReference type="STRING" id="69895.SAMN05192551_106171"/>
<keyword evidence="2" id="KW-0808">Transferase</keyword>
<dbReference type="OrthoDB" id="9794566at2"/>
<dbReference type="GO" id="GO:0016747">
    <property type="term" value="F:acyltransferase activity, transferring groups other than amino-acyl groups"/>
    <property type="evidence" value="ECO:0007669"/>
    <property type="project" value="InterPro"/>
</dbReference>
<dbReference type="SUPFAM" id="SSF55729">
    <property type="entry name" value="Acyl-CoA N-acyltransferases (Nat)"/>
    <property type="match status" value="1"/>
</dbReference>
<evidence type="ECO:0000313" key="2">
    <source>
        <dbReference type="EMBL" id="SFI10701.1"/>
    </source>
</evidence>
<dbReference type="CDD" id="cd04301">
    <property type="entry name" value="NAT_SF"/>
    <property type="match status" value="1"/>
</dbReference>
<evidence type="ECO:0000313" key="3">
    <source>
        <dbReference type="Proteomes" id="UP000199287"/>
    </source>
</evidence>
<dbReference type="Gene3D" id="3.40.630.30">
    <property type="match status" value="1"/>
</dbReference>
<dbReference type="InterPro" id="IPR000182">
    <property type="entry name" value="GNAT_dom"/>
</dbReference>
<dbReference type="RefSeq" id="WP_093372582.1">
    <property type="nucleotide sequence ID" value="NZ_FOQA01000006.1"/>
</dbReference>
<dbReference type="Pfam" id="PF00583">
    <property type="entry name" value="Acetyltransf_1"/>
    <property type="match status" value="1"/>
</dbReference>
<dbReference type="PROSITE" id="PS51186">
    <property type="entry name" value="GNAT"/>
    <property type="match status" value="1"/>
</dbReference>
<protein>
    <submittedName>
        <fullName evidence="2">Acetyltransferase (GNAT) domain-containing protein</fullName>
    </submittedName>
</protein>
<accession>A0A1I3FIH1</accession>
<dbReference type="InterPro" id="IPR016181">
    <property type="entry name" value="Acyl_CoA_acyltransferase"/>
</dbReference>
<gene>
    <name evidence="2" type="ORF">SAMN05192551_106171</name>
</gene>
<dbReference type="AlphaFoldDB" id="A0A1I3FIH1"/>
<dbReference type="Proteomes" id="UP000199287">
    <property type="component" value="Unassembled WGS sequence"/>
</dbReference>
<organism evidence="2 3">
    <name type="scientific">Tindallia magadiensis</name>
    <dbReference type="NCBI Taxonomy" id="69895"/>
    <lineage>
        <taxon>Bacteria</taxon>
        <taxon>Bacillati</taxon>
        <taxon>Bacillota</taxon>
        <taxon>Clostridia</taxon>
        <taxon>Peptostreptococcales</taxon>
        <taxon>Tindalliaceae</taxon>
        <taxon>Tindallia</taxon>
    </lineage>
</organism>
<reference evidence="3" key="1">
    <citation type="submission" date="2016-10" db="EMBL/GenBank/DDBJ databases">
        <authorList>
            <person name="Varghese N."/>
            <person name="Submissions S."/>
        </authorList>
    </citation>
    <scope>NUCLEOTIDE SEQUENCE [LARGE SCALE GENOMIC DNA]</scope>
    <source>
        <strain evidence="3">Z-7934</strain>
    </source>
</reference>
<name>A0A1I3FIH1_9FIRM</name>
<sequence length="192" mass="21824">MVTIETYEKKAHILELLKIVQINRGSGYKSVKELEETLRRHTVFVARYDGEIAGFVAFRMCPLEEAILVEEAVNHFEKRLTFAVGGHLVGSITLLVVDREFQKKKVGSKLIQKVVEKLNGKVSAVFLQSWNNPTNPAVEPLMKSQGFEPWKVYENFYRKHKVGIASQCPVCPGICQCSMTVFYRLLGNKCDE</sequence>
<proteinExistence type="predicted"/>